<dbReference type="GeneID" id="94825167"/>
<name>A0A1J4JF53_9EUKA</name>
<organism evidence="1 2">
    <name type="scientific">Tritrichomonas foetus</name>
    <dbReference type="NCBI Taxonomy" id="1144522"/>
    <lineage>
        <taxon>Eukaryota</taxon>
        <taxon>Metamonada</taxon>
        <taxon>Parabasalia</taxon>
        <taxon>Tritrichomonadida</taxon>
        <taxon>Tritrichomonadidae</taxon>
        <taxon>Tritrichomonas</taxon>
    </lineage>
</organism>
<dbReference type="Proteomes" id="UP000179807">
    <property type="component" value="Unassembled WGS sequence"/>
</dbReference>
<comment type="caution">
    <text evidence="1">The sequence shown here is derived from an EMBL/GenBank/DDBJ whole genome shotgun (WGS) entry which is preliminary data.</text>
</comment>
<dbReference type="EMBL" id="MLAK01001148">
    <property type="protein sequence ID" value="OHS96927.1"/>
    <property type="molecule type" value="Genomic_DNA"/>
</dbReference>
<evidence type="ECO:0000313" key="1">
    <source>
        <dbReference type="EMBL" id="OHS96927.1"/>
    </source>
</evidence>
<proteinExistence type="predicted"/>
<dbReference type="RefSeq" id="XP_068350064.1">
    <property type="nucleotide sequence ID" value="XM_068490463.1"/>
</dbReference>
<reference evidence="1" key="1">
    <citation type="submission" date="2016-10" db="EMBL/GenBank/DDBJ databases">
        <authorList>
            <person name="Benchimol M."/>
            <person name="Almeida L.G."/>
            <person name="Vasconcelos A.T."/>
            <person name="Perreira-Neves A."/>
            <person name="Rosa I.A."/>
            <person name="Tasca T."/>
            <person name="Bogo M.R."/>
            <person name="de Souza W."/>
        </authorList>
    </citation>
    <scope>NUCLEOTIDE SEQUENCE [LARGE SCALE GENOMIC DNA]</scope>
    <source>
        <strain evidence="1">K</strain>
    </source>
</reference>
<sequence>MDGGSCSLPKDINIEQNILHICCQNPNPIILRAIINKDLDTPSCFGKTPYQHLLQSKADPKTLNECIQIFEEFGLNQTLNPEEERESEEEREGE</sequence>
<keyword evidence="2" id="KW-1185">Reference proteome</keyword>
<accession>A0A1J4JF53</accession>
<evidence type="ECO:0000313" key="2">
    <source>
        <dbReference type="Proteomes" id="UP000179807"/>
    </source>
</evidence>
<gene>
    <name evidence="1" type="ORF">TRFO_02050</name>
</gene>
<dbReference type="AlphaFoldDB" id="A0A1J4JF53"/>
<dbReference type="VEuPathDB" id="TrichDB:TRFO_02050"/>
<protein>
    <submittedName>
        <fullName evidence="1">Uncharacterized protein</fullName>
    </submittedName>
</protein>